<dbReference type="EMBL" id="MCOG01000114">
    <property type="protein sequence ID" value="ORY44240.1"/>
    <property type="molecule type" value="Genomic_DNA"/>
</dbReference>
<comment type="catalytic activity">
    <reaction evidence="1 10">
        <text>Endohydrolysis of (1-&gt;4)-beta-D-xylosidic linkages in xylans.</text>
        <dbReference type="EC" id="3.2.1.8"/>
    </reaction>
</comment>
<comment type="caution">
    <text evidence="12">The sequence shown here is derived from an EMBL/GenBank/DDBJ whole genome shotgun (WGS) entry which is preliminary data.</text>
</comment>
<keyword evidence="8 10" id="KW-0624">Polysaccharide degradation</keyword>
<dbReference type="AlphaFoldDB" id="A0A1Y2CB20"/>
<evidence type="ECO:0000256" key="7">
    <source>
        <dbReference type="ARBA" id="ARBA00023295"/>
    </source>
</evidence>
<keyword evidence="5 10" id="KW-0378">Hydrolase</keyword>
<dbReference type="GO" id="GO:0031176">
    <property type="term" value="F:endo-1,4-beta-xylanase activity"/>
    <property type="evidence" value="ECO:0007669"/>
    <property type="project" value="UniProtKB-EC"/>
</dbReference>
<evidence type="ECO:0000256" key="3">
    <source>
        <dbReference type="ARBA" id="ARBA00022651"/>
    </source>
</evidence>
<dbReference type="SUPFAM" id="SSF51445">
    <property type="entry name" value="(Trans)glycosidases"/>
    <property type="match status" value="1"/>
</dbReference>
<evidence type="ECO:0000256" key="8">
    <source>
        <dbReference type="ARBA" id="ARBA00023326"/>
    </source>
</evidence>
<gene>
    <name evidence="12" type="ORF">LY90DRAFT_370841</name>
</gene>
<comment type="similarity">
    <text evidence="2 10">Belongs to the glycosyl hydrolase 10 (cellulase F) family.</text>
</comment>
<organism evidence="12 13">
    <name type="scientific">Neocallimastix californiae</name>
    <dbReference type="NCBI Taxonomy" id="1754190"/>
    <lineage>
        <taxon>Eukaryota</taxon>
        <taxon>Fungi</taxon>
        <taxon>Fungi incertae sedis</taxon>
        <taxon>Chytridiomycota</taxon>
        <taxon>Chytridiomycota incertae sedis</taxon>
        <taxon>Neocallimastigomycetes</taxon>
        <taxon>Neocallimastigales</taxon>
        <taxon>Neocallimastigaceae</taxon>
        <taxon>Neocallimastix</taxon>
    </lineage>
</organism>
<protein>
    <recommendedName>
        <fullName evidence="10">Beta-xylanase</fullName>
        <ecNumber evidence="10">3.2.1.8</ecNumber>
    </recommendedName>
</protein>
<dbReference type="Gene3D" id="3.20.20.80">
    <property type="entry name" value="Glycosidases"/>
    <property type="match status" value="1"/>
</dbReference>
<evidence type="ECO:0000256" key="9">
    <source>
        <dbReference type="PROSITE-ProRule" id="PRU10061"/>
    </source>
</evidence>
<dbReference type="STRING" id="1754190.A0A1Y2CB20"/>
<evidence type="ECO:0000256" key="5">
    <source>
        <dbReference type="ARBA" id="ARBA00022801"/>
    </source>
</evidence>
<dbReference type="EC" id="3.2.1.8" evidence="10"/>
<accession>A0A1Y2CB20</accession>
<dbReference type="PANTHER" id="PTHR31490:SF88">
    <property type="entry name" value="BETA-XYLANASE"/>
    <property type="match status" value="1"/>
</dbReference>
<dbReference type="SMART" id="SM00633">
    <property type="entry name" value="Glyco_10"/>
    <property type="match status" value="1"/>
</dbReference>
<sequence>KYRGHNLFWPANSPNWFKTYSDDIEVTKSYIIDYIKSVLNHYRDDDSIIYWDVINESVMDESTSNDIQLRTGSKTSDEFLGWDTYTEDIFKLARDNINENVKLIYNDYYCEANNGNFDGKTGAVFNYIKNMKEKEVPIDGVGLQMHVSCNDAPSYDDLYLLISRYEEIGVEVHVTEIDVTMARCNSLKDQKDVYMNIFKACFNHNNCKVFTVWGAYD</sequence>
<dbReference type="OrthoDB" id="3055998at2759"/>
<keyword evidence="4" id="KW-0732">Signal</keyword>
<evidence type="ECO:0000256" key="6">
    <source>
        <dbReference type="ARBA" id="ARBA00023277"/>
    </source>
</evidence>
<name>A0A1Y2CB20_9FUNG</name>
<keyword evidence="13" id="KW-1185">Reference proteome</keyword>
<feature type="non-terminal residue" evidence="12">
    <location>
        <position position="1"/>
    </location>
</feature>
<evidence type="ECO:0000313" key="12">
    <source>
        <dbReference type="EMBL" id="ORY44240.1"/>
    </source>
</evidence>
<evidence type="ECO:0000256" key="1">
    <source>
        <dbReference type="ARBA" id="ARBA00000681"/>
    </source>
</evidence>
<proteinExistence type="inferred from homology"/>
<dbReference type="InterPro" id="IPR017853">
    <property type="entry name" value="GH"/>
</dbReference>
<dbReference type="GO" id="GO:0045493">
    <property type="term" value="P:xylan catabolic process"/>
    <property type="evidence" value="ECO:0007669"/>
    <property type="project" value="UniProtKB-KW"/>
</dbReference>
<evidence type="ECO:0000256" key="4">
    <source>
        <dbReference type="ARBA" id="ARBA00022729"/>
    </source>
</evidence>
<feature type="active site" description="Nucleophile" evidence="9">
    <location>
        <position position="176"/>
    </location>
</feature>
<keyword evidence="3" id="KW-0858">Xylan degradation</keyword>
<evidence type="ECO:0000259" key="11">
    <source>
        <dbReference type="PROSITE" id="PS51760"/>
    </source>
</evidence>
<keyword evidence="7 10" id="KW-0326">Glycosidase</keyword>
<dbReference type="InterPro" id="IPR001000">
    <property type="entry name" value="GH10_dom"/>
</dbReference>
<dbReference type="PROSITE" id="PS00591">
    <property type="entry name" value="GH10_1"/>
    <property type="match status" value="1"/>
</dbReference>
<dbReference type="PANTHER" id="PTHR31490">
    <property type="entry name" value="GLYCOSYL HYDROLASE"/>
    <property type="match status" value="1"/>
</dbReference>
<dbReference type="PROSITE" id="PS51760">
    <property type="entry name" value="GH10_2"/>
    <property type="match status" value="1"/>
</dbReference>
<feature type="domain" description="GH10" evidence="11">
    <location>
        <begin position="1"/>
        <end position="217"/>
    </location>
</feature>
<evidence type="ECO:0000313" key="13">
    <source>
        <dbReference type="Proteomes" id="UP000193920"/>
    </source>
</evidence>
<dbReference type="Pfam" id="PF00331">
    <property type="entry name" value="Glyco_hydro_10"/>
    <property type="match status" value="1"/>
</dbReference>
<evidence type="ECO:0000256" key="10">
    <source>
        <dbReference type="RuleBase" id="RU361174"/>
    </source>
</evidence>
<reference evidence="12 13" key="1">
    <citation type="submission" date="2016-08" db="EMBL/GenBank/DDBJ databases">
        <title>A Parts List for Fungal Cellulosomes Revealed by Comparative Genomics.</title>
        <authorList>
            <consortium name="DOE Joint Genome Institute"/>
            <person name="Haitjema C.H."/>
            <person name="Gilmore S.P."/>
            <person name="Henske J.K."/>
            <person name="Solomon K.V."/>
            <person name="De Groot R."/>
            <person name="Kuo A."/>
            <person name="Mondo S.J."/>
            <person name="Salamov A.A."/>
            <person name="Labutti K."/>
            <person name="Zhao Z."/>
            <person name="Chiniquy J."/>
            <person name="Barry K."/>
            <person name="Brewer H.M."/>
            <person name="Purvine S.O."/>
            <person name="Wright A.T."/>
            <person name="Boxma B."/>
            <person name="Van Alen T."/>
            <person name="Hackstein J.H."/>
            <person name="Baker S.E."/>
            <person name="Grigoriev I.V."/>
            <person name="O'Malley M.A."/>
        </authorList>
    </citation>
    <scope>NUCLEOTIDE SEQUENCE [LARGE SCALE GENOMIC DNA]</scope>
    <source>
        <strain evidence="12 13">G1</strain>
    </source>
</reference>
<dbReference type="InterPro" id="IPR031158">
    <property type="entry name" value="GH10_AS"/>
</dbReference>
<dbReference type="Proteomes" id="UP000193920">
    <property type="component" value="Unassembled WGS sequence"/>
</dbReference>
<feature type="non-terminal residue" evidence="12">
    <location>
        <position position="217"/>
    </location>
</feature>
<dbReference type="InterPro" id="IPR044846">
    <property type="entry name" value="GH10"/>
</dbReference>
<dbReference type="PRINTS" id="PR00134">
    <property type="entry name" value="GLHYDRLASE10"/>
</dbReference>
<keyword evidence="6 10" id="KW-0119">Carbohydrate metabolism</keyword>
<evidence type="ECO:0000256" key="2">
    <source>
        <dbReference type="ARBA" id="ARBA00007495"/>
    </source>
</evidence>